<sequence length="170" mass="19788">MALQWVETDLQLSLDDFIPPHLQRKSKSSNNYTEDHQVISDNEDHMYKATLVLTSEDTWDSPSPRTQRRWIRYDGIGPTDEDGLPFASRSSVDKPREWYKNMFRILHPLSDAEDSDSEGSIQAEDGSRTHHVKKVSRYLNKDPQNEPDQDEQSRRSKETSHLHIKLKPTV</sequence>
<dbReference type="SMART" id="SM00459">
    <property type="entry name" value="Sorb"/>
    <property type="match status" value="1"/>
</dbReference>
<dbReference type="EMBL" id="KV926877">
    <property type="protein sequence ID" value="PIO37324.1"/>
    <property type="molecule type" value="Genomic_DNA"/>
</dbReference>
<comment type="subcellular location">
    <subcellularLocation>
        <location evidence="1">Cell junction</location>
    </subcellularLocation>
</comment>
<proteinExistence type="predicted"/>
<evidence type="ECO:0000256" key="2">
    <source>
        <dbReference type="ARBA" id="ARBA00022949"/>
    </source>
</evidence>
<accession>A0A2G9SB71</accession>
<keyword evidence="2" id="KW-0965">Cell junction</keyword>
<evidence type="ECO:0000259" key="4">
    <source>
        <dbReference type="PROSITE" id="PS50831"/>
    </source>
</evidence>
<organism evidence="5 6">
    <name type="scientific">Aquarana catesbeiana</name>
    <name type="common">American bullfrog</name>
    <name type="synonym">Rana catesbeiana</name>
    <dbReference type="NCBI Taxonomy" id="8400"/>
    <lineage>
        <taxon>Eukaryota</taxon>
        <taxon>Metazoa</taxon>
        <taxon>Chordata</taxon>
        <taxon>Craniata</taxon>
        <taxon>Vertebrata</taxon>
        <taxon>Euteleostomi</taxon>
        <taxon>Amphibia</taxon>
        <taxon>Batrachia</taxon>
        <taxon>Anura</taxon>
        <taxon>Neobatrachia</taxon>
        <taxon>Ranoidea</taxon>
        <taxon>Ranidae</taxon>
        <taxon>Aquarana</taxon>
    </lineage>
</organism>
<gene>
    <name evidence="5" type="ORF">AB205_0052050</name>
</gene>
<reference evidence="6" key="1">
    <citation type="journal article" date="2017" name="Nat. Commun.">
        <title>The North American bullfrog draft genome provides insight into hormonal regulation of long noncoding RNA.</title>
        <authorList>
            <person name="Hammond S.A."/>
            <person name="Warren R.L."/>
            <person name="Vandervalk B.P."/>
            <person name="Kucuk E."/>
            <person name="Khan H."/>
            <person name="Gibb E.A."/>
            <person name="Pandoh P."/>
            <person name="Kirk H."/>
            <person name="Zhao Y."/>
            <person name="Jones M."/>
            <person name="Mungall A.J."/>
            <person name="Coope R."/>
            <person name="Pleasance S."/>
            <person name="Moore R.A."/>
            <person name="Holt R.A."/>
            <person name="Round J.M."/>
            <person name="Ohora S."/>
            <person name="Walle B.V."/>
            <person name="Veldhoen N."/>
            <person name="Helbing C.C."/>
            <person name="Birol I."/>
        </authorList>
    </citation>
    <scope>NUCLEOTIDE SEQUENCE [LARGE SCALE GENOMIC DNA]</scope>
</reference>
<feature type="region of interest" description="Disordered" evidence="3">
    <location>
        <begin position="110"/>
        <end position="170"/>
    </location>
</feature>
<protein>
    <recommendedName>
        <fullName evidence="4">SoHo domain-containing protein</fullName>
    </recommendedName>
</protein>
<feature type="domain" description="SoHo" evidence="4">
    <location>
        <begin position="67"/>
        <end position="128"/>
    </location>
</feature>
<evidence type="ECO:0000313" key="5">
    <source>
        <dbReference type="EMBL" id="PIO37324.1"/>
    </source>
</evidence>
<feature type="compositionally biased region" description="Basic and acidic residues" evidence="3">
    <location>
        <begin position="151"/>
        <end position="161"/>
    </location>
</feature>
<name>A0A2G9SB71_AQUCT</name>
<dbReference type="OrthoDB" id="73680at2759"/>
<dbReference type="GO" id="GO:0070161">
    <property type="term" value="C:anchoring junction"/>
    <property type="evidence" value="ECO:0007669"/>
    <property type="project" value="UniProtKB-SubCell"/>
</dbReference>
<feature type="non-terminal residue" evidence="5">
    <location>
        <position position="170"/>
    </location>
</feature>
<feature type="region of interest" description="Disordered" evidence="3">
    <location>
        <begin position="70"/>
        <end position="90"/>
    </location>
</feature>
<keyword evidence="6" id="KW-1185">Reference proteome</keyword>
<dbReference type="PROSITE" id="PS50831">
    <property type="entry name" value="SOHO"/>
    <property type="match status" value="1"/>
</dbReference>
<dbReference type="InterPro" id="IPR003127">
    <property type="entry name" value="SoHo_dom"/>
</dbReference>
<evidence type="ECO:0000313" key="6">
    <source>
        <dbReference type="Proteomes" id="UP000228934"/>
    </source>
</evidence>
<evidence type="ECO:0000256" key="1">
    <source>
        <dbReference type="ARBA" id="ARBA00004282"/>
    </source>
</evidence>
<evidence type="ECO:0000256" key="3">
    <source>
        <dbReference type="SAM" id="MobiDB-lite"/>
    </source>
</evidence>
<dbReference type="AlphaFoldDB" id="A0A2G9SB71"/>
<dbReference type="Pfam" id="PF02208">
    <property type="entry name" value="Sorb"/>
    <property type="match status" value="1"/>
</dbReference>
<dbReference type="Proteomes" id="UP000228934">
    <property type="component" value="Unassembled WGS sequence"/>
</dbReference>